<comment type="caution">
    <text evidence="2">The sequence shown here is derived from an EMBL/GenBank/DDBJ whole genome shotgun (WGS) entry which is preliminary data.</text>
</comment>
<accession>A0A5A8C3I1</accession>
<dbReference type="AlphaFoldDB" id="A0A5A8C3I1"/>
<proteinExistence type="predicted"/>
<feature type="region of interest" description="Disordered" evidence="1">
    <location>
        <begin position="134"/>
        <end position="153"/>
    </location>
</feature>
<protein>
    <submittedName>
        <fullName evidence="2">Uncharacterized protein</fullName>
    </submittedName>
</protein>
<dbReference type="EMBL" id="VLTL01000288">
    <property type="protein sequence ID" value="KAA0147217.1"/>
    <property type="molecule type" value="Genomic_DNA"/>
</dbReference>
<reference evidence="2 3" key="1">
    <citation type="submission" date="2019-07" db="EMBL/GenBank/DDBJ databases">
        <title>Genomes of Cafeteria roenbergensis.</title>
        <authorList>
            <person name="Fischer M.G."/>
            <person name="Hackl T."/>
            <person name="Roman M."/>
        </authorList>
    </citation>
    <scope>NUCLEOTIDE SEQUENCE [LARGE SCALE GENOMIC DNA]</scope>
    <source>
        <strain evidence="2 3">RCC970-E3</strain>
    </source>
</reference>
<name>A0A5A8C3I1_CAFRO</name>
<dbReference type="Proteomes" id="UP000324907">
    <property type="component" value="Unassembled WGS sequence"/>
</dbReference>
<evidence type="ECO:0000256" key="1">
    <source>
        <dbReference type="SAM" id="MobiDB-lite"/>
    </source>
</evidence>
<feature type="compositionally biased region" description="Low complexity" evidence="1">
    <location>
        <begin position="57"/>
        <end position="70"/>
    </location>
</feature>
<evidence type="ECO:0000313" key="3">
    <source>
        <dbReference type="Proteomes" id="UP000324907"/>
    </source>
</evidence>
<organism evidence="2 3">
    <name type="scientific">Cafeteria roenbergensis</name>
    <name type="common">Marine flagellate</name>
    <dbReference type="NCBI Taxonomy" id="33653"/>
    <lineage>
        <taxon>Eukaryota</taxon>
        <taxon>Sar</taxon>
        <taxon>Stramenopiles</taxon>
        <taxon>Bigyra</taxon>
        <taxon>Opalozoa</taxon>
        <taxon>Bicosoecida</taxon>
        <taxon>Cafeteriaceae</taxon>
        <taxon>Cafeteria</taxon>
    </lineage>
</organism>
<feature type="region of interest" description="Disordered" evidence="1">
    <location>
        <begin position="345"/>
        <end position="365"/>
    </location>
</feature>
<evidence type="ECO:0000313" key="2">
    <source>
        <dbReference type="EMBL" id="KAA0147217.1"/>
    </source>
</evidence>
<feature type="region of interest" description="Disordered" evidence="1">
    <location>
        <begin position="210"/>
        <end position="243"/>
    </location>
</feature>
<gene>
    <name evidence="2" type="ORF">FNF28_07593</name>
</gene>
<sequence>MPLKIQPIKDSFLPPGPRLTVPSQPQPMALLPLFNASPKSPPPIVVHSCRASQESLQRQTGRAASRSSGATRAQPLAIAVVASPRDVVSPTLILDPGLQEVLGLKHATPDPAAAPAGQSLVRYGSVVQHAFSRAGHSRATMSQSPDPGQATAAAAGQDMLLLDRAHAVSIKMLPPADREAAVEYLGQSPRVAGGLVGFIRTLSGTPKAAARTASRASLGSSPGGEPRQAGAPPSQQGKVQLADGEPCQRRIRQPWAEKLASEAVTTARRSRTPDASAIHCPSPLQIDTKAGVILVDIEPLRVLGGRIAALFLAPGAPLEVNIGDRDRRAVGQRLFDDLGVSTAIPRGGAPRKQRKRASVFPGFGKRKGTGGKLGLPSFNSLSGDESSAEVVQAFERLASVFDAALVEIVRSVALNIYGPFWSTGLAPRLALLDMESATEAHGASFIRRP</sequence>
<feature type="region of interest" description="Disordered" evidence="1">
    <location>
        <begin position="50"/>
        <end position="70"/>
    </location>
</feature>